<evidence type="ECO:0000313" key="2">
    <source>
        <dbReference type="Proteomes" id="UP000242791"/>
    </source>
</evidence>
<dbReference type="AlphaFoldDB" id="A0A1J9Q5A7"/>
<accession>A0A1J9Q5A7</accession>
<name>A0A1J9Q5A7_9EURO</name>
<dbReference type="EMBL" id="LGTZ01000683">
    <property type="protein sequence ID" value="OJD23886.1"/>
    <property type="molecule type" value="Genomic_DNA"/>
</dbReference>
<reference evidence="1 2" key="1">
    <citation type="submission" date="2015-08" db="EMBL/GenBank/DDBJ databases">
        <title>Emmonsia species relationships and genome sequence.</title>
        <authorList>
            <person name="Cuomo C.A."/>
            <person name="Schwartz I.S."/>
            <person name="Kenyon C."/>
            <person name="De Hoog G.S."/>
            <person name="Govender N.P."/>
            <person name="Botha A."/>
            <person name="Moreno L."/>
            <person name="De Vries M."/>
            <person name="Munoz J.F."/>
            <person name="Stielow J.B."/>
        </authorList>
    </citation>
    <scope>NUCLEOTIDE SEQUENCE [LARGE SCALE GENOMIC DNA]</scope>
    <source>
        <strain evidence="1 2">EI222</strain>
    </source>
</reference>
<gene>
    <name evidence="1" type="ORF">ACJ73_04755</name>
</gene>
<protein>
    <submittedName>
        <fullName evidence="1">Uncharacterized protein</fullName>
    </submittedName>
</protein>
<dbReference type="VEuPathDB" id="FungiDB:ACJ73_04755"/>
<dbReference type="Proteomes" id="UP000242791">
    <property type="component" value="Unassembled WGS sequence"/>
</dbReference>
<keyword evidence="2" id="KW-1185">Reference proteome</keyword>
<organism evidence="1 2">
    <name type="scientific">Blastomyces percursus</name>
    <dbReference type="NCBI Taxonomy" id="1658174"/>
    <lineage>
        <taxon>Eukaryota</taxon>
        <taxon>Fungi</taxon>
        <taxon>Dikarya</taxon>
        <taxon>Ascomycota</taxon>
        <taxon>Pezizomycotina</taxon>
        <taxon>Eurotiomycetes</taxon>
        <taxon>Eurotiomycetidae</taxon>
        <taxon>Onygenales</taxon>
        <taxon>Ajellomycetaceae</taxon>
        <taxon>Blastomyces</taxon>
    </lineage>
</organism>
<comment type="caution">
    <text evidence="1">The sequence shown here is derived from an EMBL/GenBank/DDBJ whole genome shotgun (WGS) entry which is preliminary data.</text>
</comment>
<sequence length="60" mass="6316">MKILSPTLVAPAGMLISTHALPGPPPKPEISTSEAEPDIHKLFSSINSVKTTELNLAPAR</sequence>
<proteinExistence type="predicted"/>
<evidence type="ECO:0000313" key="1">
    <source>
        <dbReference type="EMBL" id="OJD23886.1"/>
    </source>
</evidence>